<name>A0A9X0W5W3_9GAMM</name>
<dbReference type="Gene3D" id="3.40.50.10890">
    <property type="match status" value="1"/>
</dbReference>
<dbReference type="AlphaFoldDB" id="A0A9X0W5W3"/>
<dbReference type="InterPro" id="IPR022712">
    <property type="entry name" value="Beta_Casp"/>
</dbReference>
<dbReference type="SUPFAM" id="SSF56281">
    <property type="entry name" value="Metallo-hydrolase/oxidoreductase"/>
    <property type="match status" value="1"/>
</dbReference>
<evidence type="ECO:0000313" key="4">
    <source>
        <dbReference type="Proteomes" id="UP001138768"/>
    </source>
</evidence>
<keyword evidence="4" id="KW-1185">Reference proteome</keyword>
<comment type="caution">
    <text evidence="3">The sequence shown here is derived from an EMBL/GenBank/DDBJ whole genome shotgun (WGS) entry which is preliminary data.</text>
</comment>
<dbReference type="Proteomes" id="UP001138768">
    <property type="component" value="Unassembled WGS sequence"/>
</dbReference>
<feature type="region of interest" description="Disordered" evidence="1">
    <location>
        <begin position="36"/>
        <end position="68"/>
    </location>
</feature>
<protein>
    <recommendedName>
        <fullName evidence="2">Beta-Casp domain-containing protein</fullName>
    </recommendedName>
</protein>
<proteinExistence type="predicted"/>
<organism evidence="3 4">
    <name type="scientific">Lamprobacter modestohalophilus</name>
    <dbReference type="NCBI Taxonomy" id="1064514"/>
    <lineage>
        <taxon>Bacteria</taxon>
        <taxon>Pseudomonadati</taxon>
        <taxon>Pseudomonadota</taxon>
        <taxon>Gammaproteobacteria</taxon>
        <taxon>Chromatiales</taxon>
        <taxon>Chromatiaceae</taxon>
        <taxon>Lamprobacter</taxon>
    </lineage>
</organism>
<feature type="domain" description="Beta-Casp" evidence="2">
    <location>
        <begin position="9"/>
        <end position="39"/>
    </location>
</feature>
<accession>A0A9X0W5W3</accession>
<evidence type="ECO:0000259" key="2">
    <source>
        <dbReference type="Pfam" id="PF10996"/>
    </source>
</evidence>
<evidence type="ECO:0000313" key="3">
    <source>
        <dbReference type="EMBL" id="MBK1617592.1"/>
    </source>
</evidence>
<dbReference type="EMBL" id="NRRY01000004">
    <property type="protein sequence ID" value="MBK1617592.1"/>
    <property type="molecule type" value="Genomic_DNA"/>
</dbReference>
<dbReference type="Pfam" id="PF10996">
    <property type="entry name" value="Beta-Casp"/>
    <property type="match status" value="1"/>
</dbReference>
<dbReference type="InterPro" id="IPR036866">
    <property type="entry name" value="RibonucZ/Hydroxyglut_hydro"/>
</dbReference>
<sequence length="102" mass="10311">MHCPIAAGVVNYLKALLGDPRHDILFVGYQAAGTPGRDIQRYGPRGGEGGAAGDAQGKTAGDAGGDSLNAWEHEAGAIDTERSLGFFRAAGHPVALSPPASG</sequence>
<reference evidence="3 4" key="1">
    <citation type="journal article" date="2020" name="Microorganisms">
        <title>Osmotic Adaptation and Compatible Solute Biosynthesis of Phototrophic Bacteria as Revealed from Genome Analyses.</title>
        <authorList>
            <person name="Imhoff J.F."/>
            <person name="Rahn T."/>
            <person name="Kunzel S."/>
            <person name="Keller A."/>
            <person name="Neulinger S.C."/>
        </authorList>
    </citation>
    <scope>NUCLEOTIDE SEQUENCE [LARGE SCALE GENOMIC DNA]</scope>
    <source>
        <strain evidence="3 4">DSM 25653</strain>
    </source>
</reference>
<evidence type="ECO:0000256" key="1">
    <source>
        <dbReference type="SAM" id="MobiDB-lite"/>
    </source>
</evidence>
<gene>
    <name evidence="3" type="ORF">CKO42_03815</name>
</gene>